<evidence type="ECO:0000313" key="8">
    <source>
        <dbReference type="EMBL" id="KDQ54404.1"/>
    </source>
</evidence>
<evidence type="ECO:0000256" key="3">
    <source>
        <dbReference type="ARBA" id="ARBA00022771"/>
    </source>
</evidence>
<feature type="domain" description="C2H2-type" evidence="7">
    <location>
        <begin position="558"/>
        <end position="585"/>
    </location>
</feature>
<feature type="compositionally biased region" description="Low complexity" evidence="6">
    <location>
        <begin position="235"/>
        <end position="244"/>
    </location>
</feature>
<dbReference type="InParanoid" id="A0A067PHX9"/>
<feature type="region of interest" description="Disordered" evidence="6">
    <location>
        <begin position="600"/>
        <end position="621"/>
    </location>
</feature>
<dbReference type="Proteomes" id="UP000027265">
    <property type="component" value="Unassembled WGS sequence"/>
</dbReference>
<keyword evidence="2" id="KW-0677">Repeat</keyword>
<evidence type="ECO:0000256" key="6">
    <source>
        <dbReference type="SAM" id="MobiDB-lite"/>
    </source>
</evidence>
<dbReference type="Gene3D" id="3.30.160.60">
    <property type="entry name" value="Classic Zinc Finger"/>
    <property type="match status" value="2"/>
</dbReference>
<dbReference type="GO" id="GO:0000981">
    <property type="term" value="F:DNA-binding transcription factor activity, RNA polymerase II-specific"/>
    <property type="evidence" value="ECO:0007669"/>
    <property type="project" value="TreeGrafter"/>
</dbReference>
<dbReference type="GO" id="GO:0043565">
    <property type="term" value="F:sequence-specific DNA binding"/>
    <property type="evidence" value="ECO:0007669"/>
    <property type="project" value="TreeGrafter"/>
</dbReference>
<dbReference type="SMART" id="SM00355">
    <property type="entry name" value="ZnF_C2H2"/>
    <property type="match status" value="2"/>
</dbReference>
<accession>A0A067PHX9</accession>
<dbReference type="AlphaFoldDB" id="A0A067PHX9"/>
<feature type="domain" description="C2H2-type" evidence="7">
    <location>
        <begin position="586"/>
        <end position="616"/>
    </location>
</feature>
<sequence length="621" mass="67673">MAFLFNAYSTGIDGDQFGGQSEQDRELQEGSGILFRLIISTPPPYGRSDTVADVSDQSSHLACNRSQNLEFIPWPQAVAGSWRGTECLSPTLPLSTDRGVSSGRVPIPQFQETASVDATVTYEPLMALGPSTYIPTDMYPSSQVSADQLEHRFQVPSIAPSHEASIGHSLLCPDSTTTLYIHQQAVAHHPTECSNSTAYNPFDIADLSSQSYPVTQSLRQGTNVNMDHHMTPPSYSPSAYLASPSRDHLTRGSRRARRTNLGGLVTSTNVSFGMEAENLRLTGHLAENDDSFSDGRTNRPDYFNFDSWQLSTQDIRSHSASSSSGEEFPVERTLHPRRLSASDAESTRCTSSGFFSTQMNEASGSGYVHHRTPRPVRSLDSISAGSTLSNDARPLVPCIFAPIPLRQFSHPSNVESLEVNDGSGPPVSMWSYRDGSLLPPATSPVYTADTPSDCSYGTALSPMSVTPSSVSAGDEFPPVSPSSYGQTTPEGEGGHFAGIVDLDREKRGQRPSQEVATGRGRNGKRPRSGQAGPSESECVASPAVRGAASKRRKCDANIRCEVCPETFTREANLQYHMLAHNGEKPFPCQVAHCASRFRQRQDLRRHHKKVHEKKRPKPNRS</sequence>
<evidence type="ECO:0000256" key="4">
    <source>
        <dbReference type="ARBA" id="ARBA00022833"/>
    </source>
</evidence>
<evidence type="ECO:0000256" key="1">
    <source>
        <dbReference type="ARBA" id="ARBA00022723"/>
    </source>
</evidence>
<organism evidence="8 9">
    <name type="scientific">Jaapia argillacea MUCL 33604</name>
    <dbReference type="NCBI Taxonomy" id="933084"/>
    <lineage>
        <taxon>Eukaryota</taxon>
        <taxon>Fungi</taxon>
        <taxon>Dikarya</taxon>
        <taxon>Basidiomycota</taxon>
        <taxon>Agaricomycotina</taxon>
        <taxon>Agaricomycetes</taxon>
        <taxon>Agaricomycetidae</taxon>
        <taxon>Jaapiales</taxon>
        <taxon>Jaapiaceae</taxon>
        <taxon>Jaapia</taxon>
    </lineage>
</organism>
<evidence type="ECO:0000256" key="2">
    <source>
        <dbReference type="ARBA" id="ARBA00022737"/>
    </source>
</evidence>
<evidence type="ECO:0000256" key="5">
    <source>
        <dbReference type="PROSITE-ProRule" id="PRU00042"/>
    </source>
</evidence>
<protein>
    <recommendedName>
        <fullName evidence="7">C2H2-type domain-containing protein</fullName>
    </recommendedName>
</protein>
<keyword evidence="1" id="KW-0479">Metal-binding</keyword>
<dbReference type="PROSITE" id="PS00028">
    <property type="entry name" value="ZINC_FINGER_C2H2_1"/>
    <property type="match status" value="2"/>
</dbReference>
<dbReference type="EMBL" id="KL197729">
    <property type="protein sequence ID" value="KDQ54404.1"/>
    <property type="molecule type" value="Genomic_DNA"/>
</dbReference>
<dbReference type="Pfam" id="PF00096">
    <property type="entry name" value="zf-C2H2"/>
    <property type="match status" value="1"/>
</dbReference>
<feature type="region of interest" description="Disordered" evidence="6">
    <location>
        <begin position="235"/>
        <end position="254"/>
    </location>
</feature>
<dbReference type="GO" id="GO:0005634">
    <property type="term" value="C:nucleus"/>
    <property type="evidence" value="ECO:0007669"/>
    <property type="project" value="TreeGrafter"/>
</dbReference>
<keyword evidence="9" id="KW-1185">Reference proteome</keyword>
<dbReference type="STRING" id="933084.A0A067PHX9"/>
<dbReference type="InterPro" id="IPR036236">
    <property type="entry name" value="Znf_C2H2_sf"/>
</dbReference>
<dbReference type="OrthoDB" id="3001543at2759"/>
<gene>
    <name evidence="8" type="ORF">JAAARDRAFT_407538</name>
</gene>
<dbReference type="PANTHER" id="PTHR24408">
    <property type="entry name" value="ZINC FINGER PROTEIN"/>
    <property type="match status" value="1"/>
</dbReference>
<keyword evidence="3 5" id="KW-0863">Zinc-finger</keyword>
<keyword evidence="4" id="KW-0862">Zinc</keyword>
<evidence type="ECO:0000313" key="9">
    <source>
        <dbReference type="Proteomes" id="UP000027265"/>
    </source>
</evidence>
<proteinExistence type="predicted"/>
<dbReference type="GO" id="GO:0008270">
    <property type="term" value="F:zinc ion binding"/>
    <property type="evidence" value="ECO:0007669"/>
    <property type="project" value="UniProtKB-KW"/>
</dbReference>
<dbReference type="InterPro" id="IPR013087">
    <property type="entry name" value="Znf_C2H2_type"/>
</dbReference>
<dbReference type="HOGENOM" id="CLU_466211_0_0_1"/>
<dbReference type="PANTHER" id="PTHR24408:SF58">
    <property type="entry name" value="TRANSCRIPTION FACTOR (TFIIIA), PUTATIVE (AFU_ORTHOLOGUE AFUA_1G05150)-RELATED"/>
    <property type="match status" value="1"/>
</dbReference>
<feature type="compositionally biased region" description="Polar residues" evidence="6">
    <location>
        <begin position="462"/>
        <end position="471"/>
    </location>
</feature>
<dbReference type="SUPFAM" id="SSF57667">
    <property type="entry name" value="beta-beta-alpha zinc fingers"/>
    <property type="match status" value="1"/>
</dbReference>
<name>A0A067PHX9_9AGAM</name>
<reference evidence="9" key="1">
    <citation type="journal article" date="2014" name="Proc. Natl. Acad. Sci. U.S.A.">
        <title>Extensive sampling of basidiomycete genomes demonstrates inadequacy of the white-rot/brown-rot paradigm for wood decay fungi.</title>
        <authorList>
            <person name="Riley R."/>
            <person name="Salamov A.A."/>
            <person name="Brown D.W."/>
            <person name="Nagy L.G."/>
            <person name="Floudas D."/>
            <person name="Held B.W."/>
            <person name="Levasseur A."/>
            <person name="Lombard V."/>
            <person name="Morin E."/>
            <person name="Otillar R."/>
            <person name="Lindquist E.A."/>
            <person name="Sun H."/>
            <person name="LaButti K.M."/>
            <person name="Schmutz J."/>
            <person name="Jabbour D."/>
            <person name="Luo H."/>
            <person name="Baker S.E."/>
            <person name="Pisabarro A.G."/>
            <person name="Walton J.D."/>
            <person name="Blanchette R.A."/>
            <person name="Henrissat B."/>
            <person name="Martin F."/>
            <person name="Cullen D."/>
            <person name="Hibbett D.S."/>
            <person name="Grigoriev I.V."/>
        </authorList>
    </citation>
    <scope>NUCLEOTIDE SEQUENCE [LARGE SCALE GENOMIC DNA]</scope>
    <source>
        <strain evidence="9">MUCL 33604</strain>
    </source>
</reference>
<feature type="region of interest" description="Disordered" evidence="6">
    <location>
        <begin position="462"/>
        <end position="541"/>
    </location>
</feature>
<dbReference type="PROSITE" id="PS50157">
    <property type="entry name" value="ZINC_FINGER_C2H2_2"/>
    <property type="match status" value="2"/>
</dbReference>
<evidence type="ECO:0000259" key="7">
    <source>
        <dbReference type="PROSITE" id="PS50157"/>
    </source>
</evidence>